<gene>
    <name evidence="1" type="primary">167</name>
    <name evidence="1" type="ORF">PBI_ONEUP_167</name>
</gene>
<evidence type="ECO:0000313" key="1">
    <source>
        <dbReference type="EMBL" id="ANA86500.1"/>
    </source>
</evidence>
<name>A0A160DEX9_9CAUD</name>
<evidence type="ECO:0000313" key="2">
    <source>
        <dbReference type="Proteomes" id="UP000204609"/>
    </source>
</evidence>
<protein>
    <submittedName>
        <fullName evidence="1">Uncharacterized protein</fullName>
    </submittedName>
</protein>
<reference evidence="2" key="1">
    <citation type="submission" date="2016-03" db="EMBL/GenBank/DDBJ databases">
        <authorList>
            <person name="Ploux O."/>
        </authorList>
    </citation>
    <scope>NUCLEOTIDE SEQUENCE [LARGE SCALE GENOMIC DNA]</scope>
</reference>
<dbReference type="KEGG" id="vg:28800625"/>
<keyword evidence="2" id="KW-1185">Reference proteome</keyword>
<proteinExistence type="predicted"/>
<accession>A0A160DEX9</accession>
<dbReference type="Proteomes" id="UP000204609">
    <property type="component" value="Segment"/>
</dbReference>
<organism evidence="1 2">
    <name type="scientific">Gordonia phage OneUp</name>
    <dbReference type="NCBI Taxonomy" id="1838074"/>
    <lineage>
        <taxon>Viruses</taxon>
        <taxon>Duplodnaviria</taxon>
        <taxon>Heunggongvirae</taxon>
        <taxon>Uroviricota</taxon>
        <taxon>Caudoviricetes</taxon>
        <taxon>Oneupvirus</taxon>
        <taxon>Oneupvirus oneup</taxon>
    </lineage>
</organism>
<dbReference type="RefSeq" id="YP_009274583.1">
    <property type="nucleotide sequence ID" value="NC_030917.1"/>
</dbReference>
<dbReference type="EMBL" id="KU998245">
    <property type="protein sequence ID" value="ANA86500.1"/>
    <property type="molecule type" value="Genomic_DNA"/>
</dbReference>
<dbReference type="GeneID" id="28800625"/>
<sequence>MATLNRDQVAEIARRLAAKYDAKFDDGWFVGHQPTVVPGSHEESSCPWLVSWEECPDYDWNLRDDLQQITREVLGSDWFAEPINSWSVAFFS</sequence>